<accession>A0A2J7THW7</accession>
<organism evidence="3 4">
    <name type="scientific">Methylocella silvestris</name>
    <dbReference type="NCBI Taxonomy" id="199596"/>
    <lineage>
        <taxon>Bacteria</taxon>
        <taxon>Pseudomonadati</taxon>
        <taxon>Pseudomonadota</taxon>
        <taxon>Alphaproteobacteria</taxon>
        <taxon>Hyphomicrobiales</taxon>
        <taxon>Beijerinckiaceae</taxon>
        <taxon>Methylocella</taxon>
    </lineage>
</organism>
<proteinExistence type="predicted"/>
<dbReference type="EMBL" id="PDZR01000007">
    <property type="protein sequence ID" value="PNG26371.1"/>
    <property type="molecule type" value="Genomic_DNA"/>
</dbReference>
<dbReference type="RefSeq" id="WP_102843255.1">
    <property type="nucleotide sequence ID" value="NZ_PDZR01000007.1"/>
</dbReference>
<protein>
    <submittedName>
        <fullName evidence="3">Uncharacterized protein</fullName>
    </submittedName>
</protein>
<dbReference type="AlphaFoldDB" id="A0A2J7THW7"/>
<evidence type="ECO:0000313" key="3">
    <source>
        <dbReference type="EMBL" id="PNG26371.1"/>
    </source>
</evidence>
<comment type="caution">
    <text evidence="3">The sequence shown here is derived from an EMBL/GenBank/DDBJ whole genome shotgun (WGS) entry which is preliminary data.</text>
</comment>
<name>A0A2J7THW7_METSI</name>
<gene>
    <name evidence="3" type="ORF">CR492_08150</name>
</gene>
<dbReference type="PROSITE" id="PS51257">
    <property type="entry name" value="PROKAR_LIPOPROTEIN"/>
    <property type="match status" value="1"/>
</dbReference>
<evidence type="ECO:0000256" key="2">
    <source>
        <dbReference type="SAM" id="SignalP"/>
    </source>
</evidence>
<reference evidence="3 4" key="1">
    <citation type="submission" date="2017-10" db="EMBL/GenBank/DDBJ databases">
        <title>Genome announcement of Methylocella silvestris TVC from permafrost.</title>
        <authorList>
            <person name="Wang J."/>
            <person name="Geng K."/>
            <person name="Ul-Haque F."/>
            <person name="Crombie A.T."/>
            <person name="Street L.E."/>
            <person name="Wookey P.A."/>
            <person name="Murrell J.C."/>
            <person name="Pratscher J."/>
        </authorList>
    </citation>
    <scope>NUCLEOTIDE SEQUENCE [LARGE SCALE GENOMIC DNA]</scope>
    <source>
        <strain evidence="3 4">TVC</strain>
    </source>
</reference>
<dbReference type="OrthoDB" id="9854687at2"/>
<dbReference type="Proteomes" id="UP000236286">
    <property type="component" value="Unassembled WGS sequence"/>
</dbReference>
<feature type="region of interest" description="Disordered" evidence="1">
    <location>
        <begin position="46"/>
        <end position="82"/>
    </location>
</feature>
<keyword evidence="2" id="KW-0732">Signal</keyword>
<feature type="signal peptide" evidence="2">
    <location>
        <begin position="1"/>
        <end position="23"/>
    </location>
</feature>
<feature type="chain" id="PRO_5014354916" evidence="2">
    <location>
        <begin position="24"/>
        <end position="82"/>
    </location>
</feature>
<evidence type="ECO:0000256" key="1">
    <source>
        <dbReference type="SAM" id="MobiDB-lite"/>
    </source>
</evidence>
<evidence type="ECO:0000313" key="4">
    <source>
        <dbReference type="Proteomes" id="UP000236286"/>
    </source>
</evidence>
<sequence length="82" mass="8338">MKLLATVAAGFAVACAFSGATIAQVRTYGPAAPYLTTGRSVAVPHYVERDETTYQDAGAKSRDVPSVDGAAPATPGQDATAH</sequence>